<keyword evidence="4" id="KW-1185">Reference proteome</keyword>
<dbReference type="GeneID" id="59352414"/>
<evidence type="ECO:0000259" key="2">
    <source>
        <dbReference type="Pfam" id="PF00248"/>
    </source>
</evidence>
<dbReference type="InterPro" id="IPR050523">
    <property type="entry name" value="AKR_Detox_Biosynth"/>
</dbReference>
<organism evidence="3 4">
    <name type="scientific">Mycena indigotica</name>
    <dbReference type="NCBI Taxonomy" id="2126181"/>
    <lineage>
        <taxon>Eukaryota</taxon>
        <taxon>Fungi</taxon>
        <taxon>Dikarya</taxon>
        <taxon>Basidiomycota</taxon>
        <taxon>Agaricomycotina</taxon>
        <taxon>Agaricomycetes</taxon>
        <taxon>Agaricomycetidae</taxon>
        <taxon>Agaricales</taxon>
        <taxon>Marasmiineae</taxon>
        <taxon>Mycenaceae</taxon>
        <taxon>Mycena</taxon>
    </lineage>
</organism>
<gene>
    <name evidence="3" type="ORF">MIND_01346100</name>
</gene>
<dbReference type="Pfam" id="PF00248">
    <property type="entry name" value="Aldo_ket_red"/>
    <property type="match status" value="1"/>
</dbReference>
<keyword evidence="1" id="KW-0560">Oxidoreductase</keyword>
<dbReference type="Proteomes" id="UP000636479">
    <property type="component" value="Unassembled WGS sequence"/>
</dbReference>
<dbReference type="PANTHER" id="PTHR43364:SF4">
    <property type="entry name" value="NAD(P)-LINKED OXIDOREDUCTASE SUPERFAMILY PROTEIN"/>
    <property type="match status" value="1"/>
</dbReference>
<dbReference type="SUPFAM" id="SSF51430">
    <property type="entry name" value="NAD(P)-linked oxidoreductase"/>
    <property type="match status" value="1"/>
</dbReference>
<dbReference type="EMBL" id="JACAZF010000016">
    <property type="protein sequence ID" value="KAF7289725.1"/>
    <property type="molecule type" value="Genomic_DNA"/>
</dbReference>
<feature type="domain" description="NADP-dependent oxidoreductase" evidence="2">
    <location>
        <begin position="101"/>
        <end position="375"/>
    </location>
</feature>
<dbReference type="Gene3D" id="3.20.20.100">
    <property type="entry name" value="NADP-dependent oxidoreductase domain"/>
    <property type="match status" value="1"/>
</dbReference>
<dbReference type="InterPro" id="IPR018170">
    <property type="entry name" value="Aldo/ket_reductase_CS"/>
</dbReference>
<sequence length="400" mass="44644">MLSPRIPVIYGAAAIGAPGTFCALTNTEQAQRVVDALFDPGVEPQPELRQKIISLNDADDGHGDSSGLVREPVSLYAIDTSNVHTENSCFSFQILAQMDLHGCVIDTKFYPLVPGDHARVKLREAFDRMLASLGDKRVRVLYLNAPDHATPFSETFAAMDELHKEGKFEMLGLSNYRTHEVGEIVTLCRANGWVVPAVYQGLYNAIDRMVESELLPCLRQFGIKFAAYGPLAGGYLVGDLLFEPEPSRVRLHLDLPPSAAIVDHLLPSVNDLRQSLRGSGRHFDSRNPFSAWYQSRYLNSRINNAVFRLCAVLKLYGLSLHEASLRWLQHHSALVPSDLGMIFGGRTPDQVKQTLTYCTYGPLPDVILEAFEECYTEIRGGLPGFWMHPAWDDRLRENSQ</sequence>
<dbReference type="PANTHER" id="PTHR43364">
    <property type="entry name" value="NADH-SPECIFIC METHYLGLYOXAL REDUCTASE-RELATED"/>
    <property type="match status" value="1"/>
</dbReference>
<name>A0A8H6S005_9AGAR</name>
<dbReference type="OrthoDB" id="2310150at2759"/>
<accession>A0A8H6S005</accession>
<dbReference type="PROSITE" id="PS00062">
    <property type="entry name" value="ALDOKETO_REDUCTASE_2"/>
    <property type="match status" value="1"/>
</dbReference>
<dbReference type="RefSeq" id="XP_037213454.1">
    <property type="nucleotide sequence ID" value="XM_037369898.1"/>
</dbReference>
<comment type="caution">
    <text evidence="3">The sequence shown here is derived from an EMBL/GenBank/DDBJ whole genome shotgun (WGS) entry which is preliminary data.</text>
</comment>
<reference evidence="3" key="1">
    <citation type="submission" date="2020-05" db="EMBL/GenBank/DDBJ databases">
        <title>Mycena genomes resolve the evolution of fungal bioluminescence.</title>
        <authorList>
            <person name="Tsai I.J."/>
        </authorList>
    </citation>
    <scope>NUCLEOTIDE SEQUENCE</scope>
    <source>
        <strain evidence="3">171206Taipei</strain>
    </source>
</reference>
<evidence type="ECO:0000256" key="1">
    <source>
        <dbReference type="ARBA" id="ARBA00023002"/>
    </source>
</evidence>
<dbReference type="InterPro" id="IPR023210">
    <property type="entry name" value="NADP_OxRdtase_dom"/>
</dbReference>
<dbReference type="GO" id="GO:0016491">
    <property type="term" value="F:oxidoreductase activity"/>
    <property type="evidence" value="ECO:0007669"/>
    <property type="project" value="UniProtKB-KW"/>
</dbReference>
<evidence type="ECO:0000313" key="4">
    <source>
        <dbReference type="Proteomes" id="UP000636479"/>
    </source>
</evidence>
<evidence type="ECO:0000313" key="3">
    <source>
        <dbReference type="EMBL" id="KAF7289725.1"/>
    </source>
</evidence>
<dbReference type="AlphaFoldDB" id="A0A8H6S005"/>
<proteinExistence type="predicted"/>
<dbReference type="InterPro" id="IPR036812">
    <property type="entry name" value="NAD(P)_OxRdtase_dom_sf"/>
</dbReference>
<protein>
    <submittedName>
        <fullName evidence="3">Aflatoxin B1-aldehyde reductase</fullName>
    </submittedName>
</protein>